<organism evidence="1 2">
    <name type="scientific">Mordavella massiliensis</name>
    <dbReference type="NCBI Taxonomy" id="1871024"/>
    <lineage>
        <taxon>Bacteria</taxon>
        <taxon>Bacillati</taxon>
        <taxon>Bacillota</taxon>
        <taxon>Clostridia</taxon>
        <taxon>Eubacteriales</taxon>
        <taxon>Clostridiaceae</taxon>
        <taxon>Mordavella</taxon>
    </lineage>
</organism>
<dbReference type="AlphaFoldDB" id="A0A938XA52"/>
<dbReference type="EMBL" id="JACJKS010000005">
    <property type="protein sequence ID" value="MBM6948044.1"/>
    <property type="molecule type" value="Genomic_DNA"/>
</dbReference>
<reference evidence="1" key="1">
    <citation type="submission" date="2020-08" db="EMBL/GenBank/DDBJ databases">
        <authorList>
            <person name="Cejkova D."/>
            <person name="Kubasova T."/>
            <person name="Jahodarova E."/>
            <person name="Rychlik I."/>
        </authorList>
    </citation>
    <scope>NUCLEOTIDE SEQUENCE</scope>
    <source>
        <strain evidence="1">An582</strain>
    </source>
</reference>
<evidence type="ECO:0000313" key="1">
    <source>
        <dbReference type="EMBL" id="MBM6948044.1"/>
    </source>
</evidence>
<name>A0A938XA52_9CLOT</name>
<dbReference type="Proteomes" id="UP000705508">
    <property type="component" value="Unassembled WGS sequence"/>
</dbReference>
<protein>
    <submittedName>
        <fullName evidence="1">Uncharacterized protein</fullName>
    </submittedName>
</protein>
<reference evidence="1" key="2">
    <citation type="journal article" date="2021" name="Sci. Rep.">
        <title>The distribution of antibiotic resistance genes in chicken gut microbiota commensals.</title>
        <authorList>
            <person name="Juricova H."/>
            <person name="Matiasovicova J."/>
            <person name="Kubasova T."/>
            <person name="Cejkova D."/>
            <person name="Rychlik I."/>
        </authorList>
    </citation>
    <scope>NUCLEOTIDE SEQUENCE</scope>
    <source>
        <strain evidence="1">An582</strain>
    </source>
</reference>
<accession>A0A938XA52</accession>
<sequence>MGDAELLKKHGDRGTFIVRVQHRQHSSWQGVVTWAEQQKTVPFRSALELLKLIDGALDADGPEDGGEQIQTLTE</sequence>
<comment type="caution">
    <text evidence="1">The sequence shown here is derived from an EMBL/GenBank/DDBJ whole genome shotgun (WGS) entry which is preliminary data.</text>
</comment>
<gene>
    <name evidence="1" type="ORF">H6A20_05110</name>
</gene>
<evidence type="ECO:0000313" key="2">
    <source>
        <dbReference type="Proteomes" id="UP000705508"/>
    </source>
</evidence>
<proteinExistence type="predicted"/>